<comment type="caution">
    <text evidence="1">The sequence shown here is derived from an EMBL/GenBank/DDBJ whole genome shotgun (WGS) entry which is preliminary data.</text>
</comment>
<evidence type="ECO:0008006" key="3">
    <source>
        <dbReference type="Google" id="ProtNLM"/>
    </source>
</evidence>
<evidence type="ECO:0000313" key="1">
    <source>
        <dbReference type="EMBL" id="GIE14283.1"/>
    </source>
</evidence>
<dbReference type="Proteomes" id="UP000598174">
    <property type="component" value="Unassembled WGS sequence"/>
</dbReference>
<organism evidence="1 2">
    <name type="scientific">Paractinoplanes ferrugineus</name>
    <dbReference type="NCBI Taxonomy" id="113564"/>
    <lineage>
        <taxon>Bacteria</taxon>
        <taxon>Bacillati</taxon>
        <taxon>Actinomycetota</taxon>
        <taxon>Actinomycetes</taxon>
        <taxon>Micromonosporales</taxon>
        <taxon>Micromonosporaceae</taxon>
        <taxon>Paractinoplanes</taxon>
    </lineage>
</organism>
<accession>A0A919MFY7</accession>
<evidence type="ECO:0000313" key="2">
    <source>
        <dbReference type="Proteomes" id="UP000598174"/>
    </source>
</evidence>
<dbReference type="AlphaFoldDB" id="A0A919MFY7"/>
<gene>
    <name evidence="1" type="ORF">Afe05nite_61230</name>
</gene>
<dbReference type="InterPro" id="IPR013493">
    <property type="entry name" value="CHP02677"/>
</dbReference>
<dbReference type="RefSeq" id="WP_203820686.1">
    <property type="nucleotide sequence ID" value="NZ_BAAABP010000015.1"/>
</dbReference>
<proteinExistence type="predicted"/>
<keyword evidence="2" id="KW-1185">Reference proteome</keyword>
<reference evidence="1" key="1">
    <citation type="submission" date="2021-01" db="EMBL/GenBank/DDBJ databases">
        <title>Whole genome shotgun sequence of Actinoplanes ferrugineus NBRC 15555.</title>
        <authorList>
            <person name="Komaki H."/>
            <person name="Tamura T."/>
        </authorList>
    </citation>
    <scope>NUCLEOTIDE SEQUENCE</scope>
    <source>
        <strain evidence="1">NBRC 15555</strain>
    </source>
</reference>
<protein>
    <recommendedName>
        <fullName evidence="3">TIGR02677 family protein</fullName>
    </recommendedName>
</protein>
<dbReference type="EMBL" id="BOMM01000052">
    <property type="protein sequence ID" value="GIE14283.1"/>
    <property type="molecule type" value="Genomic_DNA"/>
</dbReference>
<sequence length="504" mass="55938">MNADWWRGIEPDMWRFAGEPRGDAREDYAAVLSALLRLSGTSAMSTMQDIAAQMADEGYREPMTSELLRDRLDELVQMRLVLVFLSPTAAREELRDGNRRQEAWSLSKTGRIIVRSVRDAIIDLNRVLALPPRLIDSIQETLRQLLLHFHDEPMRLALDVAAVRSHVAQLLNAAGDYYEATRMLNQHDVTDDEVFGESRRRIMTVLRQFVQHTQAALIPLRRSLDDVRLTGYDVIAEAAAPGAGAVFADTTAWVDDAVTQLESLDAWFVQGGNIDKIIDSANFAIDALLSAIMRRYHAAHRASDLAADFRQLAYMIHAQENDSDAYAVFAAATGLWAAQHPRGISDEDDVRPAEWSEQTLGIATHVVLGRRPATVTPGPRAARQLENLALKREAEEQAALAEMARWADLSAGLVTPGIVNLDFFTGVDDEHLEILVELIEEAMDSFDPDLGYGEALTLRCRLRLAPGQPGVVHRVRAGDGFLTAPDVLIEISQIDHQPMLAGTR</sequence>
<dbReference type="Pfam" id="PF09660">
    <property type="entry name" value="DUF2397"/>
    <property type="match status" value="1"/>
</dbReference>
<name>A0A919MFY7_9ACTN</name>